<dbReference type="AlphaFoldDB" id="A0A9P0EPX6"/>
<dbReference type="Proteomes" id="UP000775872">
    <property type="component" value="Unassembled WGS sequence"/>
</dbReference>
<reference evidence="1 2" key="2">
    <citation type="submission" date="2021-10" db="EMBL/GenBank/DDBJ databases">
        <authorList>
            <person name="Piombo E."/>
        </authorList>
    </citation>
    <scope>NUCLEOTIDE SEQUENCE [LARGE SCALE GENOMIC DNA]</scope>
</reference>
<evidence type="ECO:0000313" key="1">
    <source>
        <dbReference type="EMBL" id="CAH0059106.1"/>
    </source>
</evidence>
<reference evidence="2" key="1">
    <citation type="submission" date="2019-06" db="EMBL/GenBank/DDBJ databases">
        <authorList>
            <person name="Broberg M."/>
        </authorList>
    </citation>
    <scope>NUCLEOTIDE SEQUENCE [LARGE SCALE GENOMIC DNA]</scope>
</reference>
<accession>A0A9P0EPX6</accession>
<protein>
    <submittedName>
        <fullName evidence="1">Uncharacterized protein</fullName>
    </submittedName>
</protein>
<name>A0A9P0EPX6_9HYPO</name>
<dbReference type="EMBL" id="CABFOC020000091">
    <property type="protein sequence ID" value="CAH0059106.1"/>
    <property type="molecule type" value="Genomic_DNA"/>
</dbReference>
<gene>
    <name evidence="1" type="ORF">CSOL1703_00008139</name>
</gene>
<evidence type="ECO:0000313" key="2">
    <source>
        <dbReference type="Proteomes" id="UP000775872"/>
    </source>
</evidence>
<proteinExistence type="predicted"/>
<keyword evidence="2" id="KW-1185">Reference proteome</keyword>
<sequence>MLTADQTGTREEAREQFALWREKAKEHLAAERAAEIKKTFALKKMADWHKKSEERTGTDLDADIGNAFVELLAQQANAKVEKTEAVAVASPLPGPISSEERR</sequence>
<organism evidence="1 2">
    <name type="scientific">Clonostachys solani</name>
    <dbReference type="NCBI Taxonomy" id="160281"/>
    <lineage>
        <taxon>Eukaryota</taxon>
        <taxon>Fungi</taxon>
        <taxon>Dikarya</taxon>
        <taxon>Ascomycota</taxon>
        <taxon>Pezizomycotina</taxon>
        <taxon>Sordariomycetes</taxon>
        <taxon>Hypocreomycetidae</taxon>
        <taxon>Hypocreales</taxon>
        <taxon>Bionectriaceae</taxon>
        <taxon>Clonostachys</taxon>
    </lineage>
</organism>
<comment type="caution">
    <text evidence="1">The sequence shown here is derived from an EMBL/GenBank/DDBJ whole genome shotgun (WGS) entry which is preliminary data.</text>
</comment>